<keyword evidence="9" id="KW-0812">Transmembrane</keyword>
<evidence type="ECO:0000256" key="5">
    <source>
        <dbReference type="ARBA" id="ARBA00022741"/>
    </source>
</evidence>
<feature type="transmembrane region" description="Helical" evidence="9">
    <location>
        <begin position="173"/>
        <end position="199"/>
    </location>
</feature>
<dbReference type="Pfam" id="PF07730">
    <property type="entry name" value="HisKA_3"/>
    <property type="match status" value="1"/>
</dbReference>
<gene>
    <name evidence="11" type="ORF">GCM10009639_01330</name>
</gene>
<keyword evidence="9" id="KW-1133">Transmembrane helix</keyword>
<evidence type="ECO:0000256" key="1">
    <source>
        <dbReference type="ARBA" id="ARBA00000085"/>
    </source>
</evidence>
<dbReference type="PANTHER" id="PTHR24421">
    <property type="entry name" value="NITRATE/NITRITE SENSOR PROTEIN NARX-RELATED"/>
    <property type="match status" value="1"/>
</dbReference>
<evidence type="ECO:0000313" key="11">
    <source>
        <dbReference type="EMBL" id="GAA1382330.1"/>
    </source>
</evidence>
<sequence length="432" mass="44664">MITGAGRERDGNGGTLRRAAGALFGRRARLRWVHLVLGGALLMPYWMLSTVALGALDPRKGSLVQVLLYFAALGASLPMAAVTALVPAVRALEGAAALALCGPRRAAEVVTGPARSWAARRRTAAWFVLHLLFGGIVSGMTLAGAPFALVLALRPSGFEEMVRFWEARGVPGWLPGPVLGGALLALIVGTSAGLGALLARWAPVLLGPTPDERLDTAERGAAVLAQRNRLARELHDSVGHALSAVGIQASAAARVLRSDPEFAAEALAAIEETARGAVAELDAVLGLLREEDGDAAGPAGPTLGGLDDLLRQLARTGLAVDAELAPGLDRLPGALSREAYRIVQEGLTNVLRHAGPVGPAPARLRVASSGGRLEIELTNPLGRSRPSRPGGGRGLRGIGERAAALRGGCEAGPVDEGTTWRLAVWLPVGGER</sequence>
<dbReference type="Proteomes" id="UP001499863">
    <property type="component" value="Unassembled WGS sequence"/>
</dbReference>
<keyword evidence="4" id="KW-0808">Transferase</keyword>
<evidence type="ECO:0000256" key="8">
    <source>
        <dbReference type="ARBA" id="ARBA00023012"/>
    </source>
</evidence>
<organism evidence="11 12">
    <name type="scientific">Kitasatospora putterlickiae</name>
    <dbReference type="NCBI Taxonomy" id="221725"/>
    <lineage>
        <taxon>Bacteria</taxon>
        <taxon>Bacillati</taxon>
        <taxon>Actinomycetota</taxon>
        <taxon>Actinomycetes</taxon>
        <taxon>Kitasatosporales</taxon>
        <taxon>Streptomycetaceae</taxon>
        <taxon>Kitasatospora</taxon>
    </lineage>
</organism>
<reference evidence="12" key="1">
    <citation type="journal article" date="2019" name="Int. J. Syst. Evol. Microbiol.">
        <title>The Global Catalogue of Microorganisms (GCM) 10K type strain sequencing project: providing services to taxonomists for standard genome sequencing and annotation.</title>
        <authorList>
            <consortium name="The Broad Institute Genomics Platform"/>
            <consortium name="The Broad Institute Genome Sequencing Center for Infectious Disease"/>
            <person name="Wu L."/>
            <person name="Ma J."/>
        </authorList>
    </citation>
    <scope>NUCLEOTIDE SEQUENCE [LARGE SCALE GENOMIC DNA]</scope>
    <source>
        <strain evidence="12">JCM 12393</strain>
    </source>
</reference>
<comment type="caution">
    <text evidence="11">The sequence shown here is derived from an EMBL/GenBank/DDBJ whole genome shotgun (WGS) entry which is preliminary data.</text>
</comment>
<evidence type="ECO:0000256" key="3">
    <source>
        <dbReference type="ARBA" id="ARBA00022553"/>
    </source>
</evidence>
<dbReference type="InterPro" id="IPR036890">
    <property type="entry name" value="HATPase_C_sf"/>
</dbReference>
<evidence type="ECO:0000256" key="2">
    <source>
        <dbReference type="ARBA" id="ARBA00012438"/>
    </source>
</evidence>
<accession>A0ABN1XIE2</accession>
<feature type="domain" description="Signal transduction histidine kinase subgroup 3 dimerisation and phosphoacceptor" evidence="10">
    <location>
        <begin position="227"/>
        <end position="291"/>
    </location>
</feature>
<feature type="transmembrane region" description="Helical" evidence="9">
    <location>
        <begin position="124"/>
        <end position="153"/>
    </location>
</feature>
<keyword evidence="9" id="KW-0472">Membrane</keyword>
<dbReference type="InterPro" id="IPR050482">
    <property type="entry name" value="Sensor_HK_TwoCompSys"/>
</dbReference>
<keyword evidence="12" id="KW-1185">Reference proteome</keyword>
<dbReference type="Gene3D" id="1.20.5.1930">
    <property type="match status" value="1"/>
</dbReference>
<dbReference type="EC" id="2.7.13.3" evidence="2"/>
<dbReference type="PANTHER" id="PTHR24421:SF10">
    <property type="entry name" value="NITRATE_NITRITE SENSOR PROTEIN NARQ"/>
    <property type="match status" value="1"/>
</dbReference>
<evidence type="ECO:0000256" key="6">
    <source>
        <dbReference type="ARBA" id="ARBA00022777"/>
    </source>
</evidence>
<feature type="transmembrane region" description="Helical" evidence="9">
    <location>
        <begin position="32"/>
        <end position="55"/>
    </location>
</feature>
<keyword evidence="3" id="KW-0597">Phosphoprotein</keyword>
<keyword evidence="6 11" id="KW-0418">Kinase</keyword>
<keyword evidence="7" id="KW-0067">ATP-binding</keyword>
<dbReference type="InterPro" id="IPR011712">
    <property type="entry name" value="Sig_transdc_His_kin_sub3_dim/P"/>
</dbReference>
<evidence type="ECO:0000259" key="10">
    <source>
        <dbReference type="Pfam" id="PF07730"/>
    </source>
</evidence>
<evidence type="ECO:0000256" key="4">
    <source>
        <dbReference type="ARBA" id="ARBA00022679"/>
    </source>
</evidence>
<name>A0ABN1XIE2_9ACTN</name>
<proteinExistence type="predicted"/>
<keyword evidence="8" id="KW-0902">Two-component regulatory system</keyword>
<dbReference type="GO" id="GO:0016301">
    <property type="term" value="F:kinase activity"/>
    <property type="evidence" value="ECO:0007669"/>
    <property type="project" value="UniProtKB-KW"/>
</dbReference>
<feature type="transmembrane region" description="Helical" evidence="9">
    <location>
        <begin position="67"/>
        <end position="89"/>
    </location>
</feature>
<evidence type="ECO:0000313" key="12">
    <source>
        <dbReference type="Proteomes" id="UP001499863"/>
    </source>
</evidence>
<comment type="catalytic activity">
    <reaction evidence="1">
        <text>ATP + protein L-histidine = ADP + protein N-phospho-L-histidine.</text>
        <dbReference type="EC" id="2.7.13.3"/>
    </reaction>
</comment>
<evidence type="ECO:0000256" key="7">
    <source>
        <dbReference type="ARBA" id="ARBA00022840"/>
    </source>
</evidence>
<dbReference type="Gene3D" id="3.30.565.10">
    <property type="entry name" value="Histidine kinase-like ATPase, C-terminal domain"/>
    <property type="match status" value="1"/>
</dbReference>
<dbReference type="EMBL" id="BAAAKJ010000007">
    <property type="protein sequence ID" value="GAA1382330.1"/>
    <property type="molecule type" value="Genomic_DNA"/>
</dbReference>
<evidence type="ECO:0000256" key="9">
    <source>
        <dbReference type="SAM" id="Phobius"/>
    </source>
</evidence>
<keyword evidence="5" id="KW-0547">Nucleotide-binding</keyword>
<dbReference type="RefSeq" id="WP_344322922.1">
    <property type="nucleotide sequence ID" value="NZ_BAAAKJ010000007.1"/>
</dbReference>
<protein>
    <recommendedName>
        <fullName evidence="2">histidine kinase</fullName>
        <ecNumber evidence="2">2.7.13.3</ecNumber>
    </recommendedName>
</protein>